<dbReference type="Pfam" id="PF05996">
    <property type="entry name" value="Fe_bilin_red"/>
    <property type="match status" value="1"/>
</dbReference>
<dbReference type="GO" id="GO:0016636">
    <property type="term" value="F:oxidoreductase activity, acting on the CH-CH group of donors, iron-sulfur protein as acceptor"/>
    <property type="evidence" value="ECO:0007669"/>
    <property type="project" value="InterPro"/>
</dbReference>
<dbReference type="GO" id="GO:0050897">
    <property type="term" value="F:cobalt ion binding"/>
    <property type="evidence" value="ECO:0007669"/>
    <property type="project" value="InterPro"/>
</dbReference>
<dbReference type="AlphaFoldDB" id="A0A1Z4BXB6"/>
<accession>A0A1Z4BXB6</accession>
<sequence>MRFRPLIQQTLEMLAPLPCQAVALPETFRHIARPELDGILVMETQFFRVAEHGQLRLVHIYAPKINILTLFFFPDAHWQLPIYCLELVVLGIQPIVALLDCVCLMPMACSQPVADFMAAAHHSHPDLNQAADPPDWFGQCRSGADFFLRPDNEAQMAAIGQIHLDLLAGPMQALLANAQTFCPSETVRHQQLLQAYKHHHHLNAPGLRLMNRSFGEQWTADYMAVLFQ</sequence>
<dbReference type="Gene3D" id="3.40.1500.20">
    <property type="match status" value="1"/>
</dbReference>
<evidence type="ECO:0000313" key="1">
    <source>
        <dbReference type="EMBL" id="ASF45928.1"/>
    </source>
</evidence>
<dbReference type="Proteomes" id="UP000197019">
    <property type="component" value="Chromosome"/>
</dbReference>
<dbReference type="EMBL" id="CP022129">
    <property type="protein sequence ID" value="ASF45928.1"/>
    <property type="molecule type" value="Genomic_DNA"/>
</dbReference>
<evidence type="ECO:0008006" key="3">
    <source>
        <dbReference type="Google" id="ProtNLM"/>
    </source>
</evidence>
<organism evidence="1 2">
    <name type="scientific">Methylovulum psychrotolerans</name>
    <dbReference type="NCBI Taxonomy" id="1704499"/>
    <lineage>
        <taxon>Bacteria</taxon>
        <taxon>Pseudomonadati</taxon>
        <taxon>Pseudomonadota</taxon>
        <taxon>Gammaproteobacteria</taxon>
        <taxon>Methylococcales</taxon>
        <taxon>Methylococcaceae</taxon>
        <taxon>Methylovulum</taxon>
    </lineage>
</organism>
<proteinExistence type="predicted"/>
<name>A0A1Z4BXB6_9GAMM</name>
<dbReference type="InterPro" id="IPR009249">
    <property type="entry name" value="Ferredoxin-dep_bilin_Rdtase"/>
</dbReference>
<protein>
    <recommendedName>
        <fullName evidence="3">Phycocyanobilin:ferredoxin oxidoreductase</fullName>
    </recommendedName>
</protein>
<dbReference type="GO" id="GO:0010024">
    <property type="term" value="P:phytochromobilin biosynthetic process"/>
    <property type="evidence" value="ECO:0007669"/>
    <property type="project" value="InterPro"/>
</dbReference>
<keyword evidence="2" id="KW-1185">Reference proteome</keyword>
<evidence type="ECO:0000313" key="2">
    <source>
        <dbReference type="Proteomes" id="UP000197019"/>
    </source>
</evidence>
<reference evidence="1 2" key="1">
    <citation type="submission" date="2017-06" db="EMBL/GenBank/DDBJ databases">
        <title>Genome Sequencing of the methanotroph Methylovulum psychrotolerants str. HV10-M2 isolated from a high-altitude environment.</title>
        <authorList>
            <person name="Mateos-Rivera A."/>
        </authorList>
    </citation>
    <scope>NUCLEOTIDE SEQUENCE [LARGE SCALE GENOMIC DNA]</scope>
    <source>
        <strain evidence="1 2">HV10_M2</strain>
    </source>
</reference>
<gene>
    <name evidence="1" type="ORF">CEK71_07465</name>
</gene>
<dbReference type="KEGG" id="mpsy:CEK71_07465"/>